<dbReference type="Proteomes" id="UP001526430">
    <property type="component" value="Unassembled WGS sequence"/>
</dbReference>
<evidence type="ECO:0000256" key="2">
    <source>
        <dbReference type="ARBA" id="ARBA00022851"/>
    </source>
</evidence>
<keyword evidence="1" id="KW-0479">Metal-binding</keyword>
<sequence>MEATVEMVKCACSDCVCVVGTVKAIERDGRLYCSDACADHHPEGAGCHHAGCECHG</sequence>
<gene>
    <name evidence="3" type="ORF">OF850_04200</name>
</gene>
<dbReference type="RefSeq" id="WP_301588559.1">
    <property type="nucleotide sequence ID" value="NZ_JAPFQI010000001.1"/>
</dbReference>
<dbReference type="PRINTS" id="PR00859">
    <property type="entry name" value="MTPROKARYOTE"/>
</dbReference>
<dbReference type="Gene3D" id="2.30.170.10">
    <property type="match status" value="1"/>
</dbReference>
<proteinExistence type="predicted"/>
<dbReference type="SUPFAM" id="SSF57868">
    <property type="entry name" value="Metallothionein"/>
    <property type="match status" value="1"/>
</dbReference>
<dbReference type="Pfam" id="PF02069">
    <property type="entry name" value="Metallothio_Pro"/>
    <property type="match status" value="1"/>
</dbReference>
<accession>A0ABT3NTD1</accession>
<evidence type="ECO:0000256" key="1">
    <source>
        <dbReference type="ARBA" id="ARBA00022723"/>
    </source>
</evidence>
<protein>
    <submittedName>
        <fullName evidence="3">Metallothionein</fullName>
    </submittedName>
</protein>
<name>A0ABT3NTD1_9PROT</name>
<dbReference type="InterPro" id="IPR017854">
    <property type="entry name" value="Metalthion_dom_sf"/>
</dbReference>
<keyword evidence="4" id="KW-1185">Reference proteome</keyword>
<evidence type="ECO:0000313" key="4">
    <source>
        <dbReference type="Proteomes" id="UP001526430"/>
    </source>
</evidence>
<reference evidence="3 4" key="1">
    <citation type="submission" date="2022-10" db="EMBL/GenBank/DDBJ databases">
        <title>Roseococcus glaciei nov., sp. nov., isolated from glacier.</title>
        <authorList>
            <person name="Liu Q."/>
            <person name="Xin Y.-H."/>
        </authorList>
    </citation>
    <scope>NUCLEOTIDE SEQUENCE [LARGE SCALE GENOMIC DNA]</scope>
    <source>
        <strain evidence="3 4">MDT2-1-1</strain>
    </source>
</reference>
<evidence type="ECO:0000313" key="3">
    <source>
        <dbReference type="EMBL" id="MCW8084819.1"/>
    </source>
</evidence>
<organism evidence="3 4">
    <name type="scientific">Sabulicella glaciei</name>
    <dbReference type="NCBI Taxonomy" id="2984948"/>
    <lineage>
        <taxon>Bacteria</taxon>
        <taxon>Pseudomonadati</taxon>
        <taxon>Pseudomonadota</taxon>
        <taxon>Alphaproteobacteria</taxon>
        <taxon>Acetobacterales</taxon>
        <taxon>Acetobacteraceae</taxon>
        <taxon>Sabulicella</taxon>
    </lineage>
</organism>
<dbReference type="InterPro" id="IPR000518">
    <property type="entry name" value="Metalthion_fam14_prok"/>
</dbReference>
<comment type="caution">
    <text evidence="3">The sequence shown here is derived from an EMBL/GenBank/DDBJ whole genome shotgun (WGS) entry which is preliminary data.</text>
</comment>
<dbReference type="EMBL" id="JAPFQI010000001">
    <property type="protein sequence ID" value="MCW8084819.1"/>
    <property type="molecule type" value="Genomic_DNA"/>
</dbReference>
<keyword evidence="2" id="KW-0480">Metal-thiolate cluster</keyword>